<name>A0A8T0J476_CERPU</name>
<organism evidence="2 3">
    <name type="scientific">Ceratodon purpureus</name>
    <name type="common">Fire moss</name>
    <name type="synonym">Dicranum purpureum</name>
    <dbReference type="NCBI Taxonomy" id="3225"/>
    <lineage>
        <taxon>Eukaryota</taxon>
        <taxon>Viridiplantae</taxon>
        <taxon>Streptophyta</taxon>
        <taxon>Embryophyta</taxon>
        <taxon>Bryophyta</taxon>
        <taxon>Bryophytina</taxon>
        <taxon>Bryopsida</taxon>
        <taxon>Dicranidae</taxon>
        <taxon>Pseudoditrichales</taxon>
        <taxon>Ditrichaceae</taxon>
        <taxon>Ceratodon</taxon>
    </lineage>
</organism>
<protein>
    <submittedName>
        <fullName evidence="2">Uncharacterized protein</fullName>
    </submittedName>
</protein>
<keyword evidence="3" id="KW-1185">Reference proteome</keyword>
<comment type="caution">
    <text evidence="2">The sequence shown here is derived from an EMBL/GenBank/DDBJ whole genome shotgun (WGS) entry which is preliminary data.</text>
</comment>
<proteinExistence type="predicted"/>
<evidence type="ECO:0000256" key="1">
    <source>
        <dbReference type="SAM" id="SignalP"/>
    </source>
</evidence>
<evidence type="ECO:0000313" key="2">
    <source>
        <dbReference type="EMBL" id="KAG0589708.1"/>
    </source>
</evidence>
<keyword evidence="1" id="KW-0732">Signal</keyword>
<gene>
    <name evidence="2" type="ORF">KC19_1G041300</name>
</gene>
<accession>A0A8T0J476</accession>
<reference evidence="2" key="1">
    <citation type="submission" date="2020-06" db="EMBL/GenBank/DDBJ databases">
        <title>WGS assembly of Ceratodon purpureus strain R40.</title>
        <authorList>
            <person name="Carey S.B."/>
            <person name="Jenkins J."/>
            <person name="Shu S."/>
            <person name="Lovell J.T."/>
            <person name="Sreedasyam A."/>
            <person name="Maumus F."/>
            <person name="Tiley G.P."/>
            <person name="Fernandez-Pozo N."/>
            <person name="Barry K."/>
            <person name="Chen C."/>
            <person name="Wang M."/>
            <person name="Lipzen A."/>
            <person name="Daum C."/>
            <person name="Saski C.A."/>
            <person name="Payton A.C."/>
            <person name="Mcbreen J.C."/>
            <person name="Conrad R.E."/>
            <person name="Kollar L.M."/>
            <person name="Olsson S."/>
            <person name="Huttunen S."/>
            <person name="Landis J.B."/>
            <person name="Wickett N.J."/>
            <person name="Johnson M.G."/>
            <person name="Rensing S.A."/>
            <person name="Grimwood J."/>
            <person name="Schmutz J."/>
            <person name="Mcdaniel S.F."/>
        </authorList>
    </citation>
    <scope>NUCLEOTIDE SEQUENCE</scope>
    <source>
        <strain evidence="2">R40</strain>
    </source>
</reference>
<feature type="chain" id="PRO_5035780610" evidence="1">
    <location>
        <begin position="28"/>
        <end position="61"/>
    </location>
</feature>
<evidence type="ECO:0000313" key="3">
    <source>
        <dbReference type="Proteomes" id="UP000822688"/>
    </source>
</evidence>
<dbReference type="Proteomes" id="UP000822688">
    <property type="component" value="Chromosome 1"/>
</dbReference>
<dbReference type="AlphaFoldDB" id="A0A8T0J476"/>
<dbReference type="EMBL" id="CM026421">
    <property type="protein sequence ID" value="KAG0589708.1"/>
    <property type="molecule type" value="Genomic_DNA"/>
</dbReference>
<sequence length="61" mass="6808">MPHLMPNHTNFIILVTAVAGPWKLVLSCTRPRRVWGGHVGVVCLCRMILGDMSEVPSLQLR</sequence>
<feature type="signal peptide" evidence="1">
    <location>
        <begin position="1"/>
        <end position="27"/>
    </location>
</feature>